<feature type="compositionally biased region" description="Polar residues" evidence="1">
    <location>
        <begin position="17"/>
        <end position="26"/>
    </location>
</feature>
<name>A0A8S2MW36_9BILA</name>
<organism evidence="2 4">
    <name type="scientific">Rotaria magnacalcarata</name>
    <dbReference type="NCBI Taxonomy" id="392030"/>
    <lineage>
        <taxon>Eukaryota</taxon>
        <taxon>Metazoa</taxon>
        <taxon>Spiralia</taxon>
        <taxon>Gnathifera</taxon>
        <taxon>Rotifera</taxon>
        <taxon>Eurotatoria</taxon>
        <taxon>Bdelloidea</taxon>
        <taxon>Philodinida</taxon>
        <taxon>Philodinidae</taxon>
        <taxon>Rotaria</taxon>
    </lineage>
</organism>
<dbReference type="Proteomes" id="UP000676336">
    <property type="component" value="Unassembled WGS sequence"/>
</dbReference>
<sequence>MERVPRLPPLPERYGISANNSGDTDENINVANITHRRRPELYTVDSVTDALPIDCVLVYSEHDEEQNHDNEQEHRETMTLSTRRNKFEHYLKETEGVVLKHEA</sequence>
<protein>
    <submittedName>
        <fullName evidence="2">Uncharacterized protein</fullName>
    </submittedName>
</protein>
<evidence type="ECO:0000313" key="4">
    <source>
        <dbReference type="Proteomes" id="UP000676336"/>
    </source>
</evidence>
<evidence type="ECO:0000256" key="1">
    <source>
        <dbReference type="SAM" id="MobiDB-lite"/>
    </source>
</evidence>
<gene>
    <name evidence="3" type="ORF">GIL414_LOCUS23503</name>
    <name evidence="2" type="ORF">SMN809_LOCUS10477</name>
</gene>
<reference evidence="2" key="1">
    <citation type="submission" date="2021-02" db="EMBL/GenBank/DDBJ databases">
        <authorList>
            <person name="Nowell W R."/>
        </authorList>
    </citation>
    <scope>NUCLEOTIDE SEQUENCE</scope>
</reference>
<evidence type="ECO:0000313" key="3">
    <source>
        <dbReference type="EMBL" id="CAF4246681.1"/>
    </source>
</evidence>
<evidence type="ECO:0000313" key="2">
    <source>
        <dbReference type="EMBL" id="CAF3973920.1"/>
    </source>
</evidence>
<dbReference type="AlphaFoldDB" id="A0A8S2MW36"/>
<feature type="compositionally biased region" description="Pro residues" evidence="1">
    <location>
        <begin position="1"/>
        <end position="11"/>
    </location>
</feature>
<accession>A0A8S2MW36</accession>
<dbReference type="Proteomes" id="UP000681720">
    <property type="component" value="Unassembled WGS sequence"/>
</dbReference>
<dbReference type="EMBL" id="CAJOBI010003582">
    <property type="protein sequence ID" value="CAF3973920.1"/>
    <property type="molecule type" value="Genomic_DNA"/>
</dbReference>
<dbReference type="EMBL" id="CAJOBJ010026423">
    <property type="protein sequence ID" value="CAF4246681.1"/>
    <property type="molecule type" value="Genomic_DNA"/>
</dbReference>
<feature type="region of interest" description="Disordered" evidence="1">
    <location>
        <begin position="1"/>
        <end position="26"/>
    </location>
</feature>
<proteinExistence type="predicted"/>
<comment type="caution">
    <text evidence="2">The sequence shown here is derived from an EMBL/GenBank/DDBJ whole genome shotgun (WGS) entry which is preliminary data.</text>
</comment>